<gene>
    <name evidence="2" type="ORF">MOV92_01860</name>
</gene>
<sequence>MANSSGHPGLDPAVVDKLLELLSSDDQFRDSFHKNPGAALAELGYKAPAPGAQGKTAAPAGDATTSFACMETQKIASKEEIQAAREELQRLLTAAGNHNNPHAFEAGRVGDFLKSVSGDGNPTA</sequence>
<feature type="region of interest" description="Disordered" evidence="1">
    <location>
        <begin position="98"/>
        <end position="124"/>
    </location>
</feature>
<dbReference type="EMBL" id="CP093547">
    <property type="protein sequence ID" value="UNP30059.1"/>
    <property type="molecule type" value="Genomic_DNA"/>
</dbReference>
<reference evidence="2 3" key="1">
    <citation type="submission" date="2022-03" db="EMBL/GenBank/DDBJ databases">
        <title>Complete genome sequence of Lysobacter capsici VKM B-2533 and Lysobacter gummosus 10.1.1, promising sources of lytic agents.</title>
        <authorList>
            <person name="Tarlachkov S.V."/>
            <person name="Kudryakova I.V."/>
            <person name="Afoshin A.S."/>
            <person name="Leontyevskaya E.A."/>
            <person name="Leontyevskaya N.V."/>
        </authorList>
    </citation>
    <scope>NUCLEOTIDE SEQUENCE [LARGE SCALE GENOMIC DNA]</scope>
    <source>
        <strain evidence="2 3">10.1.1</strain>
    </source>
</reference>
<proteinExistence type="predicted"/>
<accession>A0ABY3XBS0</accession>
<dbReference type="NCBIfam" id="TIGR04509">
    <property type="entry name" value="mod_pep_NH_fam"/>
    <property type="match status" value="1"/>
</dbReference>
<dbReference type="InterPro" id="IPR030976">
    <property type="entry name" value="Mod_pep_NH_fam"/>
</dbReference>
<protein>
    <submittedName>
        <fullName evidence="2">NHLP-related RiPP peptide</fullName>
    </submittedName>
</protein>
<evidence type="ECO:0000256" key="1">
    <source>
        <dbReference type="SAM" id="MobiDB-lite"/>
    </source>
</evidence>
<dbReference type="Proteomes" id="UP000829194">
    <property type="component" value="Chromosome"/>
</dbReference>
<evidence type="ECO:0000313" key="3">
    <source>
        <dbReference type="Proteomes" id="UP000829194"/>
    </source>
</evidence>
<keyword evidence="3" id="KW-1185">Reference proteome</keyword>
<name>A0ABY3XBS0_9GAMM</name>
<evidence type="ECO:0000313" key="2">
    <source>
        <dbReference type="EMBL" id="UNP30059.1"/>
    </source>
</evidence>
<organism evidence="2 3">
    <name type="scientific">Lysobacter gummosus</name>
    <dbReference type="NCBI Taxonomy" id="262324"/>
    <lineage>
        <taxon>Bacteria</taxon>
        <taxon>Pseudomonadati</taxon>
        <taxon>Pseudomonadota</taxon>
        <taxon>Gammaproteobacteria</taxon>
        <taxon>Lysobacterales</taxon>
        <taxon>Lysobacteraceae</taxon>
        <taxon>Lysobacter</taxon>
    </lineage>
</organism>
<dbReference type="RefSeq" id="WP_057941342.1">
    <property type="nucleotide sequence ID" value="NZ_CP011131.1"/>
</dbReference>